<evidence type="ECO:0000313" key="3">
    <source>
        <dbReference type="EMBL" id="KAK3588411.1"/>
    </source>
</evidence>
<feature type="compositionally biased region" description="Basic residues" evidence="1">
    <location>
        <begin position="485"/>
        <end position="495"/>
    </location>
</feature>
<dbReference type="Proteomes" id="UP001195483">
    <property type="component" value="Unassembled WGS sequence"/>
</dbReference>
<dbReference type="GO" id="GO:0004842">
    <property type="term" value="F:ubiquitin-protein transferase activity"/>
    <property type="evidence" value="ECO:0007669"/>
    <property type="project" value="InterPro"/>
</dbReference>
<feature type="compositionally biased region" description="Basic and acidic residues" evidence="1">
    <location>
        <begin position="301"/>
        <end position="330"/>
    </location>
</feature>
<feature type="region of interest" description="Disordered" evidence="1">
    <location>
        <begin position="415"/>
        <end position="540"/>
    </location>
</feature>
<feature type="compositionally biased region" description="Basic and acidic residues" evidence="1">
    <location>
        <begin position="191"/>
        <end position="216"/>
    </location>
</feature>
<evidence type="ECO:0000256" key="1">
    <source>
        <dbReference type="SAM" id="MobiDB-lite"/>
    </source>
</evidence>
<feature type="domain" description="AAA+ ATPase" evidence="2">
    <location>
        <begin position="3037"/>
        <end position="3187"/>
    </location>
</feature>
<feature type="compositionally biased region" description="Basic and acidic residues" evidence="1">
    <location>
        <begin position="496"/>
        <end position="509"/>
    </location>
</feature>
<feature type="region of interest" description="Disordered" evidence="1">
    <location>
        <begin position="287"/>
        <end position="330"/>
    </location>
</feature>
<dbReference type="PANTHER" id="PTHR22605:SF16">
    <property type="entry name" value="E3 UBIQUITIN-PROTEIN LIGASE RNF213"/>
    <property type="match status" value="1"/>
</dbReference>
<reference evidence="3" key="2">
    <citation type="journal article" date="2021" name="Genome Biol. Evol.">
        <title>Developing a high-quality reference genome for a parasitic bivalve with doubly uniparental inheritance (Bivalvia: Unionida).</title>
        <authorList>
            <person name="Smith C.H."/>
        </authorList>
    </citation>
    <scope>NUCLEOTIDE SEQUENCE</scope>
    <source>
        <strain evidence="3">CHS0354</strain>
        <tissue evidence="3">Mantle</tissue>
    </source>
</reference>
<dbReference type="GO" id="GO:0016887">
    <property type="term" value="F:ATP hydrolysis activity"/>
    <property type="evidence" value="ECO:0007669"/>
    <property type="project" value="InterPro"/>
</dbReference>
<protein>
    <recommendedName>
        <fullName evidence="2">AAA+ ATPase domain-containing protein</fullName>
    </recommendedName>
</protein>
<dbReference type="InterPro" id="IPR031248">
    <property type="entry name" value="RNF213"/>
</dbReference>
<feature type="region of interest" description="Disordered" evidence="1">
    <location>
        <begin position="347"/>
        <end position="382"/>
    </location>
</feature>
<name>A0AAE0SAP2_9BIVA</name>
<comment type="caution">
    <text evidence="3">The sequence shown here is derived from an EMBL/GenBank/DDBJ whole genome shotgun (WGS) entry which is preliminary data.</text>
</comment>
<dbReference type="InterPro" id="IPR027417">
    <property type="entry name" value="P-loop_NTPase"/>
</dbReference>
<dbReference type="PANTHER" id="PTHR22605">
    <property type="entry name" value="RZ-TYPE DOMAIN-CONTAINING PROTEIN"/>
    <property type="match status" value="1"/>
</dbReference>
<accession>A0AAE0SAP2</accession>
<dbReference type="EMBL" id="JAEAOA010000988">
    <property type="protein sequence ID" value="KAK3588411.1"/>
    <property type="molecule type" value="Genomic_DNA"/>
</dbReference>
<evidence type="ECO:0000259" key="2">
    <source>
        <dbReference type="SMART" id="SM00382"/>
    </source>
</evidence>
<feature type="compositionally biased region" description="Basic and acidic residues" evidence="1">
    <location>
        <begin position="468"/>
        <end position="483"/>
    </location>
</feature>
<sequence length="4643" mass="533377">MRCDNCDAEEEVGEDTSFCSQCGHEFKGKKKIVLCKGTRKDGAPCNAEIQKKFNFCKKCGTKVDSQWFLSNAVTCSGKRMDGSLCGNTLKNEDEFCTLCGTTVPTEETDPAAEMLSLETDLMTEESQPISGLNAFQTYTPFFAPSSIHTSITVSSHSGEDELDVESSEVDGQKPSYINVKKMEAMEELLLGDERGDKSEPGIQEKGDKEEENKGIEMEDEVEKMHHLQSQEYEPIAGRQGNDVKTDDDANKSSHELSNEKRVVLKERIEYPQGEALIKEMRAEASREFNTSVEGETIINEHSVEKDEQREPPSDKVEEREVLGQKSQVKESTQELLQKAIGDIKMVGQPEAQELSREFDTSKGNTSEEGKTQEEKTVQDKGESFEIEITEVGEQVQAAVSLQSKQLIKEIAKTDEAQANEREGTEEETAGVDNVECQKEDDENLENGNVGGEQEKENEEKSIEDDQEDRYVAETSQSRKDGFSKSKQKRLRKQEKKQRDKKIEASQGEKKSKRKLKNTENSPTQVKDKKKPASTTGIETPGFRNENYITIHFRVLVSSDFKLDLKKDKVLIKTKLKEFGDFESNDNHMQHVRYVKDFHEMQISLNIKREIAFEKGFFYRYAVLHKKNDKDKVECEYYYKAGWNITADRYFLLTNEWKDKKEFQRFDGIMNPDKNRFARIIDKVNSNYTKKLTEDAEISTRIFAAKILLSTEKRAKLNKETMETLGMLLSGLERTFWLDAKCWSSEEEFKQTMSDVLLSPVLKSLEPETPLTDYRETPEKAERRMHQALFVLIVTGQYKLQWSSNYMPLLARSLLLRPHHETRKLHDYGIVDDYFSSDKEKLKIILIDFCNNFPVSDKDPSWLYSIPLLHMISGDVRPYQSPSADDKHDDDYASWCGIQLIRNAVEKFRENPTTWLIPLQEMIRFLTPLFELDYFLPRTLMAFLRLHEVEEVMRFEVMPPEVCISACTNYIKYTRPMLKDGVTTVREEDKEMVRCLNELWKYLEKFKKPEYWSEECLCKHAELTYKIAEHMVTTTLKEIHMKELHNLIAAVIQVFLRAIAFYDNTQVNIETKESQPYIDMLMQICYRIRSEWLNQMFCHSHLRDLKGTFSAWSSLLSPDDLKSPTIAQMWNDEILQDFRHRLEQELHSGLSDGESFIQFYCTEMDTLHHRLQTCLSDLAFKAVESGYMVECTDFDRRQMERFGDLLTHLFKSQWISRMAKEGVHKDHKMLAFMLDWPPFSHFMAIFTGVKKIQDFLGSDCISHLKSCISLLMSLIAALLNGHVALEDLDLILSAEEKFLELGKRLQDVEEYKTKENVDILKAVKGRQKEADCYRSQIEQIKILLNLCQYIPSVNTASVQKTLLTLSASRRLCVVDICESVSVDIWKDLHEYKPQIKAFKLPQLVLMNLNKLESQCQSRVFLQFWEETGKMNKVKSLEELFLHVWIPVNKKWLTFCTKIAAGNITFAQFEHYLGKLSVGDDYGCIDEEMKFLNVEAKTRKERLQQLRQYRHLGHCIQGAKIILQIAISLALKGDFGDIRKIASKASGRGIKMQDFDASLMQTCELLKEVTTKRSACLEAVIKSWELLKWLKESMKGGVRELKVFVDLASISAGDGDMEIDKVNCLHAAITGYAPLIFDLDENSGYKAFRERCNLVWEALEADPALPQKLESISHQLRWLQSVKRAHGSVEVASLEQASAINANGIYCVGKLEAVKQNELCLDLHKVICLTVTSEHKSRQYSFDQLQDLQNRLMLVAGKAEHGKDNVERFTMVFDSVTRLAKVYIKLISAGCVLFKNWQARFFCHSKPLKSLCAHIQFGEGVKAFQVCISSVEDITTVIPEIAKCMENCLEKWLDYINEKRNKYFELNFFTADQLVILQQELAKMGTGQGPDIKIYPLLSAVKKNCTYKDLEDAMQRASKDVAEVQMEMAENKGGKTEEVRETFEDEEGKLNGQPFIEGMINSDYTEFAAMDASKHLQLEQFVEDSVGEKTLEEVGQEEMMEAEATKLSCKDWTNSVTSPTADTGSNINKHERARRRSENTETLIKDLEHLWEIFLGSISSRVNDPLSVEHLGLVLKRLASTDTLKIFRTFSSELVQGVPNLIVCHKAHVLRTLLSVYMQDWTQPLPQADEVLMCDSHTTLDQLDVFWRRSLGDRSSRIHCLVNADLLDFEVGDRGERCLENYMQQIQNEDYHLIVICSSENEYQSRMVTALEKYRRQFLPFSIKKIASYIHKKLQVDNLESNSKCIPAAVVDPDRSCVRIVKSTRAGVGKSLYVKRRVEDLLSQNQNCGKHCHVIVPLQDREISISKVSQILLSYMQPLQDTTPRIFHLDISHEVQEGVDCFLFSLLILGCLTDSFGHVWRRSSSDLYLVETMPMMERHFVQEQRSSNHVHKVFEFLPFVVCRSPMETMDILTQRQIPGDFKRTDQLFDQKELISPTFQRPYKYLRYLNQKLEGTTGNPTDVLTVLLRHCGVPDPSWAELHHFVWFFDTQLRNFENSTFCSPALAKDLPGFPDFVLRFLIQMSRDFSTRSLIMAEESPTNIAASEENDKEKKKVDDLAQFQLRRTWESSPHPYLFFNPDGQTMTFVGFNIEKDTGNLVDHQTGSVLEEAIMSQKLYMGLKKNNVPIQEDFDSLSRMDKITRLCKVMGNESPYDPDQSYELTTDNMKKILAIYMRFRCDIPVIIMGETGCGKTRLVKFLCALQTPRRVVVKNMILMKVHGGITNADIIKKVQEAEKLAQENAKNYGSHMYTVLFFDEANTTESIGLIKEILCDKSMEGRPLTDCPNLKMVAACNPYRKHSEELIIRLEQAGLGYHVDAVKTTDRLGRVPMRNLVYRVQPLPQSLLPLVWDFGQLNTQIEDLYIRQMVNRYIRQWYLLTVPGLVKVISGILTASQDFMRQQKDECSFVSLRDVDRVLSVMTWFYRKDPDSMNIHPDQDSSSDTKRDEEEEAFNRKYGITWSLVLALGVCYLACLKKRKEYTEHIWKYFKPPLKKLDGPMQIEDTIIRYQDIFLDNVQLDKNIARNTALKENVFMMVICTELRIPLFLVGKPGSSKSLAKTIVADAMQGNAARVDFFKEFKQIQMVSFQCSPLSTPDGIVGTFRQCAKFQKDKDLDKFVSVVVLDEVGLAEDSPRMPLKTLHPLLEDGCQGDDEPEPYKKVAFIGISNWALDPAKMNRGILVQREVPDLQELENSAEGICSSDATTLNLMKPLIKPLAESYLQLFKQASKNLREFYGLRDFYSLIKMIYSFCEKSKKGPTWHQLLHAIKRNFGGLNTVNPVETFTKRLSTVVKKDTQPQPGDPDCSPTGLIHACFDVNKLQCESRYLLLLTENYGALTILQQQILNIQDAIIIFGSSFPSDQEYTQVCRNINRIKVCMETGNTVMLLNLENLYESLYDALNQYYVYFGGDRYVDLGLGTHRVKCRVHKNFRLIVVAEKEVVYQKFPIPLINRLEKHFLTVNTLLTREQHQLAERLEKWAHNFSTETTRLSQQSVNHCRGQRQRSVNDVFIGCHTDTYSAIILFVWEDLDNKERQHLKVLEESKKLLLWSATPEAVVRLGKCYLPHNEVETLRKTYWEEQTHDNLAQYLQHKLGLARMKNKDCFAQVTTHSRLLSQSYKKDISRATEIAECRLLIETLQSFVTEQQFSRKLRSFIDEDPEEELLILIQCDSGDTNASLVACARYCILDVHQQMKTRRTALCHVVFLIQLPRIVGGCFTGFQCGLWHSVHIDDLRVQSSGMPTIQGMMGVSIATLLERAITSKAPRKDPKETNKTRDHDVPEEVYSLNARTLILPSVQSALAMIREIEEAAERSAKRVNLVLQLLHEISTGVVPSFFHGVFSHLVTLMKEKEAKSGHNPSNWLPNEASKPENITKAGTFRRACIQYLESSVSPILAGIIAHIDTNQNLDILSGHISQGDWVAQLWLHIFNTPDALQLKYSDFQSPAMQQELSEVIVKTTGCEGHTFQAELPFSWLIFEQIDAISRNTHENLKEKEQNLFVLKRIVKIFKETPLGKLLNDFQGPMDNIMHLYIQDFINMTIRVQSDAERELVFRVILESATELLAHNPTCVITGLVSIHEAYQHRAQHLAYFQSINQVWPECSEALKKLLEEQPNHHLFNQPLDVQGISLLLDQLNTQDAKSFSSTTGQASWMKKVFCYRPVIEQCLTLYSSHPELNFNSAVVRARQLWIRDMVLKLYIEHIGTMDRGVDHFSVKNCMVLWQMLEKVVDLKQVESFKEVEKFLKICNRAAISAFFKEQPRCPICDCEVLTEGSPVTLPCSDTICLRCFLDDKLLGYYKCRKCHSNIPADFVPDKAMKESKEIKGFKDYQSRCNSFFMALVSQLCFADNTPPSDEVVDMLLGYITMTKPPGKNRATTKQLTKELTVFNDCVDPTPVFRSFLLQLLLRTSEDRVYSNLEKYLNQAQRVMESTEGLQKEHFNQLCLLVVQCLEDHYHRESMGTDDAEFARDCLQKAEQLIQHDQPSRKLVGIAMAKFGFAITSKYIHLAITKASRPNNIWALCESAVAVCRKPCPWPKIFFIRYICRCYGIGSYRTMCQKRDVSFLKEICMENSSKTEVNEASDRYIVCGPDYTRIRDAITQVVLGEKIEKLNQAVKESTLSDRWTEVFVCLALHRVITLDHIHGQARKKSIQK</sequence>
<feature type="region of interest" description="Disordered" evidence="1">
    <location>
        <begin position="2011"/>
        <end position="2036"/>
    </location>
</feature>
<gene>
    <name evidence="3" type="ORF">CHS0354_015932</name>
</gene>
<feature type="compositionally biased region" description="Basic and acidic residues" evidence="1">
    <location>
        <begin position="241"/>
        <end position="260"/>
    </location>
</feature>
<keyword evidence="4" id="KW-1185">Reference proteome</keyword>
<dbReference type="FunFam" id="3.40.50.300:FF:000491">
    <property type="entry name" value="E3 ubiquitin-protein ligase RNF213"/>
    <property type="match status" value="1"/>
</dbReference>
<dbReference type="SMART" id="SM00382">
    <property type="entry name" value="AAA"/>
    <property type="match status" value="2"/>
</dbReference>
<feature type="compositionally biased region" description="Basic and acidic residues" evidence="1">
    <location>
        <begin position="353"/>
        <end position="382"/>
    </location>
</feature>
<proteinExistence type="predicted"/>
<dbReference type="SUPFAM" id="SSF52540">
    <property type="entry name" value="P-loop containing nucleoside triphosphate hydrolases"/>
    <property type="match status" value="2"/>
</dbReference>
<reference evidence="3" key="3">
    <citation type="submission" date="2023-05" db="EMBL/GenBank/DDBJ databases">
        <authorList>
            <person name="Smith C.H."/>
        </authorList>
    </citation>
    <scope>NUCLEOTIDE SEQUENCE</scope>
    <source>
        <strain evidence="3">CHS0354</strain>
        <tissue evidence="3">Mantle</tissue>
    </source>
</reference>
<reference evidence="3" key="1">
    <citation type="journal article" date="2021" name="Genome Biol. Evol.">
        <title>A High-Quality Reference Genome for a Parasitic Bivalve with Doubly Uniparental Inheritance (Bivalvia: Unionida).</title>
        <authorList>
            <person name="Smith C.H."/>
        </authorList>
    </citation>
    <scope>NUCLEOTIDE SEQUENCE</scope>
    <source>
        <strain evidence="3">CHS0354</strain>
    </source>
</reference>
<organism evidence="3 4">
    <name type="scientific">Potamilus streckersoni</name>
    <dbReference type="NCBI Taxonomy" id="2493646"/>
    <lineage>
        <taxon>Eukaryota</taxon>
        <taxon>Metazoa</taxon>
        <taxon>Spiralia</taxon>
        <taxon>Lophotrochozoa</taxon>
        <taxon>Mollusca</taxon>
        <taxon>Bivalvia</taxon>
        <taxon>Autobranchia</taxon>
        <taxon>Heteroconchia</taxon>
        <taxon>Palaeoheterodonta</taxon>
        <taxon>Unionida</taxon>
        <taxon>Unionoidea</taxon>
        <taxon>Unionidae</taxon>
        <taxon>Ambleminae</taxon>
        <taxon>Lampsilini</taxon>
        <taxon>Potamilus</taxon>
    </lineage>
</organism>
<feature type="region of interest" description="Disordered" evidence="1">
    <location>
        <begin position="190"/>
        <end position="260"/>
    </location>
</feature>
<dbReference type="Gene3D" id="3.40.50.300">
    <property type="entry name" value="P-loop containing nucleotide triphosphate hydrolases"/>
    <property type="match status" value="2"/>
</dbReference>
<feature type="domain" description="AAA+ ATPase" evidence="2">
    <location>
        <begin position="2675"/>
        <end position="2819"/>
    </location>
</feature>
<feature type="compositionally biased region" description="Polar residues" evidence="1">
    <location>
        <begin position="2011"/>
        <end position="2025"/>
    </location>
</feature>
<feature type="non-terminal residue" evidence="3">
    <location>
        <position position="4643"/>
    </location>
</feature>
<evidence type="ECO:0000313" key="4">
    <source>
        <dbReference type="Proteomes" id="UP001195483"/>
    </source>
</evidence>
<dbReference type="InterPro" id="IPR003593">
    <property type="entry name" value="AAA+_ATPase"/>
</dbReference>